<protein>
    <submittedName>
        <fullName evidence="4">GNAT family N-acetyltransferase</fullName>
        <ecNumber evidence="4">2.3.1.-</ecNumber>
    </submittedName>
</protein>
<dbReference type="PANTHER" id="PTHR43420">
    <property type="entry name" value="ACETYLTRANSFERASE"/>
    <property type="match status" value="1"/>
</dbReference>
<proteinExistence type="predicted"/>
<dbReference type="PANTHER" id="PTHR43420:SF12">
    <property type="entry name" value="N-ACETYLTRANSFERASE DOMAIN-CONTAINING PROTEIN"/>
    <property type="match status" value="1"/>
</dbReference>
<dbReference type="PROSITE" id="PS51186">
    <property type="entry name" value="GNAT"/>
    <property type="match status" value="1"/>
</dbReference>
<keyword evidence="1 4" id="KW-0808">Transferase</keyword>
<dbReference type="EMBL" id="JBHRSS010000010">
    <property type="protein sequence ID" value="MFC3106148.1"/>
    <property type="molecule type" value="Genomic_DNA"/>
</dbReference>
<keyword evidence="2 4" id="KW-0012">Acyltransferase</keyword>
<evidence type="ECO:0000313" key="4">
    <source>
        <dbReference type="EMBL" id="MFC3106148.1"/>
    </source>
</evidence>
<comment type="caution">
    <text evidence="4">The sequence shown here is derived from an EMBL/GenBank/DDBJ whole genome shotgun (WGS) entry which is preliminary data.</text>
</comment>
<keyword evidence="5" id="KW-1185">Reference proteome</keyword>
<dbReference type="Pfam" id="PF00583">
    <property type="entry name" value="Acetyltransf_1"/>
    <property type="match status" value="1"/>
</dbReference>
<dbReference type="CDD" id="cd04301">
    <property type="entry name" value="NAT_SF"/>
    <property type="match status" value="1"/>
</dbReference>
<sequence>MTSASHLFFRPAKAGDLGAVEALERDCFSVDAQSRRSLSHLIGQANADVLLAESIEGLRGSVIVLYRRGALVARVYSIAVAARARGQGVGTALLGAAQDVAVGRGCRTLRAEARVSNTGSLALFERAGYRRGASLPAYYPDGEDGVRLEKPLPE</sequence>
<dbReference type="InterPro" id="IPR016181">
    <property type="entry name" value="Acyl_CoA_acyltransferase"/>
</dbReference>
<evidence type="ECO:0000259" key="3">
    <source>
        <dbReference type="PROSITE" id="PS51186"/>
    </source>
</evidence>
<dbReference type="SUPFAM" id="SSF55729">
    <property type="entry name" value="Acyl-CoA N-acyltransferases (Nat)"/>
    <property type="match status" value="1"/>
</dbReference>
<evidence type="ECO:0000256" key="2">
    <source>
        <dbReference type="ARBA" id="ARBA00023315"/>
    </source>
</evidence>
<name>A0ABV7ETR4_9GAMM</name>
<dbReference type="Proteomes" id="UP001595462">
    <property type="component" value="Unassembled WGS sequence"/>
</dbReference>
<dbReference type="GO" id="GO:0016746">
    <property type="term" value="F:acyltransferase activity"/>
    <property type="evidence" value="ECO:0007669"/>
    <property type="project" value="UniProtKB-KW"/>
</dbReference>
<organism evidence="4 5">
    <name type="scientific">Salinisphaera aquimarina</name>
    <dbReference type="NCBI Taxonomy" id="2094031"/>
    <lineage>
        <taxon>Bacteria</taxon>
        <taxon>Pseudomonadati</taxon>
        <taxon>Pseudomonadota</taxon>
        <taxon>Gammaproteobacteria</taxon>
        <taxon>Salinisphaerales</taxon>
        <taxon>Salinisphaeraceae</taxon>
        <taxon>Salinisphaera</taxon>
    </lineage>
</organism>
<evidence type="ECO:0000313" key="5">
    <source>
        <dbReference type="Proteomes" id="UP001595462"/>
    </source>
</evidence>
<accession>A0ABV7ETR4</accession>
<evidence type="ECO:0000256" key="1">
    <source>
        <dbReference type="ARBA" id="ARBA00022679"/>
    </source>
</evidence>
<dbReference type="InterPro" id="IPR000182">
    <property type="entry name" value="GNAT_dom"/>
</dbReference>
<gene>
    <name evidence="4" type="ORF">ACFOSU_19930</name>
</gene>
<dbReference type="RefSeq" id="WP_380691749.1">
    <property type="nucleotide sequence ID" value="NZ_JBHRSS010000010.1"/>
</dbReference>
<feature type="domain" description="N-acetyltransferase" evidence="3">
    <location>
        <begin position="7"/>
        <end position="153"/>
    </location>
</feature>
<dbReference type="InterPro" id="IPR050680">
    <property type="entry name" value="YpeA/RimI_acetyltransf"/>
</dbReference>
<dbReference type="EC" id="2.3.1.-" evidence="4"/>
<dbReference type="Gene3D" id="3.40.630.30">
    <property type="match status" value="1"/>
</dbReference>
<reference evidence="5" key="1">
    <citation type="journal article" date="2019" name="Int. J. Syst. Evol. Microbiol.">
        <title>The Global Catalogue of Microorganisms (GCM) 10K type strain sequencing project: providing services to taxonomists for standard genome sequencing and annotation.</title>
        <authorList>
            <consortium name="The Broad Institute Genomics Platform"/>
            <consortium name="The Broad Institute Genome Sequencing Center for Infectious Disease"/>
            <person name="Wu L."/>
            <person name="Ma J."/>
        </authorList>
    </citation>
    <scope>NUCLEOTIDE SEQUENCE [LARGE SCALE GENOMIC DNA]</scope>
    <source>
        <strain evidence="5">KCTC 52640</strain>
    </source>
</reference>